<dbReference type="AlphaFoldDB" id="A0A439CNF8"/>
<keyword evidence="3" id="KW-1185">Reference proteome</keyword>
<feature type="region of interest" description="Disordered" evidence="1">
    <location>
        <begin position="169"/>
        <end position="190"/>
    </location>
</feature>
<proteinExistence type="predicted"/>
<evidence type="ECO:0000313" key="2">
    <source>
        <dbReference type="EMBL" id="RWA03694.1"/>
    </source>
</evidence>
<comment type="caution">
    <text evidence="2">The sequence shown here is derived from an EMBL/GenBank/DDBJ whole genome shotgun (WGS) entry which is preliminary data.</text>
</comment>
<evidence type="ECO:0000313" key="3">
    <source>
        <dbReference type="Proteomes" id="UP000286045"/>
    </source>
</evidence>
<gene>
    <name evidence="2" type="ORF">EKO27_g11412</name>
</gene>
<accession>A0A439CNF8</accession>
<evidence type="ECO:0000256" key="1">
    <source>
        <dbReference type="SAM" id="MobiDB-lite"/>
    </source>
</evidence>
<dbReference type="Proteomes" id="UP000286045">
    <property type="component" value="Unassembled WGS sequence"/>
</dbReference>
<feature type="compositionally biased region" description="Polar residues" evidence="1">
    <location>
        <begin position="170"/>
        <end position="190"/>
    </location>
</feature>
<reference evidence="2 3" key="1">
    <citation type="submission" date="2018-12" db="EMBL/GenBank/DDBJ databases">
        <title>Draft genome sequence of Xylaria grammica IHI A82.</title>
        <authorList>
            <person name="Buettner E."/>
            <person name="Kellner H."/>
        </authorList>
    </citation>
    <scope>NUCLEOTIDE SEQUENCE [LARGE SCALE GENOMIC DNA]</scope>
    <source>
        <strain evidence="2 3">IHI A82</strain>
    </source>
</reference>
<name>A0A439CNF8_9PEZI</name>
<dbReference type="EMBL" id="RYZI01000721">
    <property type="protein sequence ID" value="RWA03694.1"/>
    <property type="molecule type" value="Genomic_DNA"/>
</dbReference>
<protein>
    <submittedName>
        <fullName evidence="2">Uncharacterized protein</fullName>
    </submittedName>
</protein>
<organism evidence="2 3">
    <name type="scientific">Xylaria grammica</name>
    <dbReference type="NCBI Taxonomy" id="363999"/>
    <lineage>
        <taxon>Eukaryota</taxon>
        <taxon>Fungi</taxon>
        <taxon>Dikarya</taxon>
        <taxon>Ascomycota</taxon>
        <taxon>Pezizomycotina</taxon>
        <taxon>Sordariomycetes</taxon>
        <taxon>Xylariomycetidae</taxon>
        <taxon>Xylariales</taxon>
        <taxon>Xylariaceae</taxon>
        <taxon>Xylaria</taxon>
    </lineage>
</organism>
<sequence>MLNAAIEEWHPNMVTVQPGSKTNFYFIPIAGLQKGTHFRDVWLHIKKFVKRLEHIEIYPHSSEGWICVHRYVNFLKVIVALSQPLHVKATGVSSIVGSSERNKHERIIIRIPIKCSEHVLTVINHARNCKGLRPRRQPIKKQQAAISQPPSTPCMPVIANGTYNPVKASESCNSSDNTTQSDISTPNTSPISQFSSNWNTPITEPPYSGYPAYQRKAYVTAWRPEIIDWTYGQPPGPAFAYSVYEPSPAVLPIYWHDGYQFFDNGAYMIPEWCYWNPSPYSYMPR</sequence>